<name>A0AAN6YYQ8_9PEZI</name>
<dbReference type="InterPro" id="IPR045518">
    <property type="entry name" value="2EXR"/>
</dbReference>
<proteinExistence type="predicted"/>
<protein>
    <recommendedName>
        <fullName evidence="1">2EXR domain-containing protein</fullName>
    </recommendedName>
</protein>
<dbReference type="RefSeq" id="XP_062642281.1">
    <property type="nucleotide sequence ID" value="XM_062794114.1"/>
</dbReference>
<keyword evidence="3" id="KW-1185">Reference proteome</keyword>
<comment type="caution">
    <text evidence="2">The sequence shown here is derived from an EMBL/GenBank/DDBJ whole genome shotgun (WGS) entry which is preliminary data.</text>
</comment>
<evidence type="ECO:0000259" key="1">
    <source>
        <dbReference type="Pfam" id="PF20150"/>
    </source>
</evidence>
<dbReference type="Pfam" id="PF20150">
    <property type="entry name" value="2EXR"/>
    <property type="match status" value="1"/>
</dbReference>
<feature type="domain" description="2EXR" evidence="1">
    <location>
        <begin position="29"/>
        <end position="106"/>
    </location>
</feature>
<dbReference type="GeneID" id="87830883"/>
<reference evidence="2" key="2">
    <citation type="submission" date="2023-05" db="EMBL/GenBank/DDBJ databases">
        <authorList>
            <consortium name="Lawrence Berkeley National Laboratory"/>
            <person name="Steindorff A."/>
            <person name="Hensen N."/>
            <person name="Bonometti L."/>
            <person name="Westerberg I."/>
            <person name="Brannstrom I.O."/>
            <person name="Guillou S."/>
            <person name="Cros-Aarteil S."/>
            <person name="Calhoun S."/>
            <person name="Haridas S."/>
            <person name="Kuo A."/>
            <person name="Mondo S."/>
            <person name="Pangilinan J."/>
            <person name="Riley R."/>
            <person name="Labutti K."/>
            <person name="Andreopoulos B."/>
            <person name="Lipzen A."/>
            <person name="Chen C."/>
            <person name="Yanf M."/>
            <person name="Daum C."/>
            <person name="Ng V."/>
            <person name="Clum A."/>
            <person name="Ohm R."/>
            <person name="Martin F."/>
            <person name="Silar P."/>
            <person name="Natvig D."/>
            <person name="Lalanne C."/>
            <person name="Gautier V."/>
            <person name="Ament-Velasquez S.L."/>
            <person name="Kruys A."/>
            <person name="Hutchinson M.I."/>
            <person name="Powell A.J."/>
            <person name="Barry K."/>
            <person name="Miller A.N."/>
            <person name="Grigoriev I.V."/>
            <person name="Debuchy R."/>
            <person name="Gladieux P."/>
            <person name="Thoren M.H."/>
            <person name="Johannesson H."/>
        </authorList>
    </citation>
    <scope>NUCLEOTIDE SEQUENCE</scope>
    <source>
        <strain evidence="2">CBS 731.68</strain>
    </source>
</reference>
<accession>A0AAN6YYQ8</accession>
<sequence length="296" mass="33513">MTPYYPSRIPRRNRVKAIYTKFESRKASFKPFPRLPPELRQEIWRIAASSPATFSRQGVCILSQPSDISRLVVHEPRNRSLLATSTEARYVALTTPHPRRQYDPEIDILYIPRHSLNAFRTALFRPAPSPADYWPYHKIRHLALPSTEIYRVLAAGSDFLLRLFSLQTLTIVFPAPSGTVDYSQDVTLPPPQQSTAADGGGGEAVVTHLRRLPRDELEGITVRAAYDHETGLGTFPIRWTRSGVKYLQWVEATLKRTALLRGDGGIVPPMWNFKAGRLGIEYEGACFEAWPAAKRF</sequence>
<evidence type="ECO:0000313" key="3">
    <source>
        <dbReference type="Proteomes" id="UP001302602"/>
    </source>
</evidence>
<evidence type="ECO:0000313" key="2">
    <source>
        <dbReference type="EMBL" id="KAK4118508.1"/>
    </source>
</evidence>
<dbReference type="Proteomes" id="UP001302602">
    <property type="component" value="Unassembled WGS sequence"/>
</dbReference>
<dbReference type="AlphaFoldDB" id="A0AAN6YYQ8"/>
<reference evidence="2" key="1">
    <citation type="journal article" date="2023" name="Mol. Phylogenet. Evol.">
        <title>Genome-scale phylogeny and comparative genomics of the fungal order Sordariales.</title>
        <authorList>
            <person name="Hensen N."/>
            <person name="Bonometti L."/>
            <person name="Westerberg I."/>
            <person name="Brannstrom I.O."/>
            <person name="Guillou S."/>
            <person name="Cros-Aarteil S."/>
            <person name="Calhoun S."/>
            <person name="Haridas S."/>
            <person name="Kuo A."/>
            <person name="Mondo S."/>
            <person name="Pangilinan J."/>
            <person name="Riley R."/>
            <person name="LaButti K."/>
            <person name="Andreopoulos B."/>
            <person name="Lipzen A."/>
            <person name="Chen C."/>
            <person name="Yan M."/>
            <person name="Daum C."/>
            <person name="Ng V."/>
            <person name="Clum A."/>
            <person name="Steindorff A."/>
            <person name="Ohm R.A."/>
            <person name="Martin F."/>
            <person name="Silar P."/>
            <person name="Natvig D.O."/>
            <person name="Lalanne C."/>
            <person name="Gautier V."/>
            <person name="Ament-Velasquez S.L."/>
            <person name="Kruys A."/>
            <person name="Hutchinson M.I."/>
            <person name="Powell A.J."/>
            <person name="Barry K."/>
            <person name="Miller A.N."/>
            <person name="Grigoriev I.V."/>
            <person name="Debuchy R."/>
            <person name="Gladieux P."/>
            <person name="Hiltunen Thoren M."/>
            <person name="Johannesson H."/>
        </authorList>
    </citation>
    <scope>NUCLEOTIDE SEQUENCE</scope>
    <source>
        <strain evidence="2">CBS 731.68</strain>
    </source>
</reference>
<gene>
    <name evidence="2" type="ORF">N657DRAFT_651207</name>
</gene>
<dbReference type="EMBL" id="MU853266">
    <property type="protein sequence ID" value="KAK4118508.1"/>
    <property type="molecule type" value="Genomic_DNA"/>
</dbReference>
<organism evidence="2 3">
    <name type="scientific">Parathielavia appendiculata</name>
    <dbReference type="NCBI Taxonomy" id="2587402"/>
    <lineage>
        <taxon>Eukaryota</taxon>
        <taxon>Fungi</taxon>
        <taxon>Dikarya</taxon>
        <taxon>Ascomycota</taxon>
        <taxon>Pezizomycotina</taxon>
        <taxon>Sordariomycetes</taxon>
        <taxon>Sordariomycetidae</taxon>
        <taxon>Sordariales</taxon>
        <taxon>Chaetomiaceae</taxon>
        <taxon>Parathielavia</taxon>
    </lineage>
</organism>